<dbReference type="PROSITE" id="PS50262">
    <property type="entry name" value="G_PROTEIN_RECEP_F1_2"/>
    <property type="match status" value="1"/>
</dbReference>
<keyword evidence="6" id="KW-0675">Receptor</keyword>
<feature type="domain" description="G-protein coupled receptors family 1 profile" evidence="9">
    <location>
        <begin position="1"/>
        <end position="141"/>
    </location>
</feature>
<dbReference type="PRINTS" id="PR00237">
    <property type="entry name" value="GPCRRHODOPSN"/>
</dbReference>
<keyword evidence="4" id="KW-0297">G-protein coupled receptor</keyword>
<dbReference type="GO" id="GO:0016020">
    <property type="term" value="C:membrane"/>
    <property type="evidence" value="ECO:0007669"/>
    <property type="project" value="UniProtKB-SubCell"/>
</dbReference>
<evidence type="ECO:0000256" key="4">
    <source>
        <dbReference type="ARBA" id="ARBA00023040"/>
    </source>
</evidence>
<evidence type="ECO:0000256" key="6">
    <source>
        <dbReference type="ARBA" id="ARBA00023170"/>
    </source>
</evidence>
<evidence type="ECO:0000256" key="1">
    <source>
        <dbReference type="ARBA" id="ARBA00004141"/>
    </source>
</evidence>
<dbReference type="EMBL" id="CAJOBI010004973">
    <property type="protein sequence ID" value="CAF4018302.1"/>
    <property type="molecule type" value="Genomic_DNA"/>
</dbReference>
<evidence type="ECO:0000313" key="11">
    <source>
        <dbReference type="EMBL" id="CAF2066862.1"/>
    </source>
</evidence>
<dbReference type="OrthoDB" id="2101615at2759"/>
<evidence type="ECO:0000313" key="10">
    <source>
        <dbReference type="EMBL" id="CAF1263177.1"/>
    </source>
</evidence>
<dbReference type="GO" id="GO:0004930">
    <property type="term" value="F:G protein-coupled receptor activity"/>
    <property type="evidence" value="ECO:0007669"/>
    <property type="project" value="UniProtKB-KW"/>
</dbReference>
<sequence length="182" mass="21467">MPLFGWSFYDYEGIGVSCSIKWTERSVNVISYNISILIFVYFSPVIIRLVTNLKIYQLIQIRRQSDTANLHQSFIRRRHAIERRILTTVTLVIGGFLVAWTPYAILILVQVFINIPHNPPIMITIPTLFVKTSFIWNPLILIVRNEHFRQHLSMITYFNQRSDSSRDTRVIQVYVYQESMIQ</sequence>
<dbReference type="Proteomes" id="UP000663824">
    <property type="component" value="Unassembled WGS sequence"/>
</dbReference>
<dbReference type="Gene3D" id="1.20.1070.10">
    <property type="entry name" value="Rhodopsin 7-helix transmembrane proteins"/>
    <property type="match status" value="1"/>
</dbReference>
<protein>
    <recommendedName>
        <fullName evidence="9">G-protein coupled receptors family 1 profile domain-containing protein</fullName>
    </recommendedName>
</protein>
<keyword evidence="3 8" id="KW-1133">Transmembrane helix</keyword>
<gene>
    <name evidence="10" type="ORF">KQP761_LOCUS2904</name>
    <name evidence="11" type="ORF">MBJ925_LOCUS16025</name>
    <name evidence="13" type="ORF">SMN809_LOCUS12869</name>
    <name evidence="12" type="ORF">UXM345_LOCUS9942</name>
</gene>
<evidence type="ECO:0000313" key="13">
    <source>
        <dbReference type="EMBL" id="CAF4018302.1"/>
    </source>
</evidence>
<keyword evidence="5 8" id="KW-0472">Membrane</keyword>
<evidence type="ECO:0000313" key="14">
    <source>
        <dbReference type="Proteomes" id="UP000663834"/>
    </source>
</evidence>
<comment type="caution">
    <text evidence="10">The sequence shown here is derived from an EMBL/GenBank/DDBJ whole genome shotgun (WGS) entry which is preliminary data.</text>
</comment>
<evidence type="ECO:0000256" key="3">
    <source>
        <dbReference type="ARBA" id="ARBA00022989"/>
    </source>
</evidence>
<dbReference type="Proteomes" id="UP000663834">
    <property type="component" value="Unassembled WGS sequence"/>
</dbReference>
<dbReference type="InterPro" id="IPR017452">
    <property type="entry name" value="GPCR_Rhodpsn_7TM"/>
</dbReference>
<dbReference type="Pfam" id="PF00001">
    <property type="entry name" value="7tm_1"/>
    <property type="match status" value="1"/>
</dbReference>
<dbReference type="InterPro" id="IPR000276">
    <property type="entry name" value="GPCR_Rhodpsn"/>
</dbReference>
<dbReference type="InterPro" id="IPR050125">
    <property type="entry name" value="GPCR_opsins"/>
</dbReference>
<organism evidence="10 14">
    <name type="scientific">Rotaria magnacalcarata</name>
    <dbReference type="NCBI Taxonomy" id="392030"/>
    <lineage>
        <taxon>Eukaryota</taxon>
        <taxon>Metazoa</taxon>
        <taxon>Spiralia</taxon>
        <taxon>Gnathifera</taxon>
        <taxon>Rotifera</taxon>
        <taxon>Eurotatoria</taxon>
        <taxon>Bdelloidea</taxon>
        <taxon>Philodinida</taxon>
        <taxon>Philodinidae</taxon>
        <taxon>Rotaria</taxon>
    </lineage>
</organism>
<dbReference type="SUPFAM" id="SSF81321">
    <property type="entry name" value="Family A G protein-coupled receptor-like"/>
    <property type="match status" value="1"/>
</dbReference>
<feature type="transmembrane region" description="Helical" evidence="8">
    <location>
        <begin position="85"/>
        <end position="109"/>
    </location>
</feature>
<proteinExistence type="predicted"/>
<accession>A0A815B1W1</accession>
<dbReference type="EMBL" id="CAJNOW010000182">
    <property type="protein sequence ID" value="CAF1263177.1"/>
    <property type="molecule type" value="Genomic_DNA"/>
</dbReference>
<evidence type="ECO:0000256" key="8">
    <source>
        <dbReference type="SAM" id="Phobius"/>
    </source>
</evidence>
<reference evidence="10" key="1">
    <citation type="submission" date="2021-02" db="EMBL/GenBank/DDBJ databases">
        <authorList>
            <person name="Nowell W R."/>
        </authorList>
    </citation>
    <scope>NUCLEOTIDE SEQUENCE</scope>
</reference>
<comment type="subcellular location">
    <subcellularLocation>
        <location evidence="1">Membrane</location>
        <topology evidence="1">Multi-pass membrane protein</topology>
    </subcellularLocation>
</comment>
<evidence type="ECO:0000313" key="12">
    <source>
        <dbReference type="EMBL" id="CAF3889897.1"/>
    </source>
</evidence>
<dbReference type="Proteomes" id="UP000663842">
    <property type="component" value="Unassembled WGS sequence"/>
</dbReference>
<feature type="transmembrane region" description="Helical" evidence="8">
    <location>
        <begin position="121"/>
        <end position="143"/>
    </location>
</feature>
<dbReference type="AlphaFoldDB" id="A0A815B1W1"/>
<evidence type="ECO:0000259" key="9">
    <source>
        <dbReference type="PROSITE" id="PS50262"/>
    </source>
</evidence>
<keyword evidence="2 8" id="KW-0812">Transmembrane</keyword>
<evidence type="ECO:0000256" key="5">
    <source>
        <dbReference type="ARBA" id="ARBA00023136"/>
    </source>
</evidence>
<name>A0A815B1W1_9BILA</name>
<keyword evidence="7" id="KW-0807">Transducer</keyword>
<dbReference type="PANTHER" id="PTHR24240">
    <property type="entry name" value="OPSIN"/>
    <property type="match status" value="1"/>
</dbReference>
<evidence type="ECO:0000256" key="7">
    <source>
        <dbReference type="ARBA" id="ARBA00023224"/>
    </source>
</evidence>
<dbReference type="EMBL" id="CAJNRE010007656">
    <property type="protein sequence ID" value="CAF2066862.1"/>
    <property type="molecule type" value="Genomic_DNA"/>
</dbReference>
<dbReference type="EMBL" id="CAJOBF010000926">
    <property type="protein sequence ID" value="CAF3889897.1"/>
    <property type="molecule type" value="Genomic_DNA"/>
</dbReference>
<evidence type="ECO:0000256" key="2">
    <source>
        <dbReference type="ARBA" id="ARBA00022692"/>
    </source>
</evidence>
<feature type="transmembrane region" description="Helical" evidence="8">
    <location>
        <begin position="29"/>
        <end position="50"/>
    </location>
</feature>
<dbReference type="Proteomes" id="UP000676336">
    <property type="component" value="Unassembled WGS sequence"/>
</dbReference>